<dbReference type="Pfam" id="PF04229">
    <property type="entry name" value="GrpB"/>
    <property type="match status" value="1"/>
</dbReference>
<reference evidence="1 2" key="1">
    <citation type="submission" date="2024-09" db="EMBL/GenBank/DDBJ databases">
        <authorList>
            <person name="Sun Q."/>
            <person name="Mori K."/>
        </authorList>
    </citation>
    <scope>NUCLEOTIDE SEQUENCE [LARGE SCALE GENOMIC DNA]</scope>
    <source>
        <strain evidence="1 2">CECT 8064</strain>
    </source>
</reference>
<gene>
    <name evidence="1" type="ORF">ACFFUV_13990</name>
</gene>
<dbReference type="Gene3D" id="3.30.460.10">
    <property type="entry name" value="Beta Polymerase, domain 2"/>
    <property type="match status" value="1"/>
</dbReference>
<sequence length="162" mass="18770">MKFFRSEQYQPRCLQLYEQYTLEIKRLLPDARVEHIGASSVPSALSKGDLDIFVGVDPEYVEVSVRTLQKLGFQEKQDTLRTPELCMLESQIVNDVALQVVANGSESECYIEFRDKLIATPRLVERYNELKRGCEGMEHDEYRDRKAIFIAQVLGDDSRYIK</sequence>
<keyword evidence="2" id="KW-1185">Reference proteome</keyword>
<accession>A0ABV5HP78</accession>
<organism evidence="1 2">
    <name type="scientific">Vibrio olivae</name>
    <dbReference type="NCBI Taxonomy" id="1243002"/>
    <lineage>
        <taxon>Bacteria</taxon>
        <taxon>Pseudomonadati</taxon>
        <taxon>Pseudomonadota</taxon>
        <taxon>Gammaproteobacteria</taxon>
        <taxon>Vibrionales</taxon>
        <taxon>Vibrionaceae</taxon>
        <taxon>Vibrio</taxon>
    </lineage>
</organism>
<dbReference type="PANTHER" id="PTHR34822:SF1">
    <property type="entry name" value="GRPB FAMILY PROTEIN"/>
    <property type="match status" value="1"/>
</dbReference>
<dbReference type="InterPro" id="IPR043519">
    <property type="entry name" value="NT_sf"/>
</dbReference>
<proteinExistence type="predicted"/>
<name>A0ABV5HP78_9VIBR</name>
<evidence type="ECO:0000313" key="1">
    <source>
        <dbReference type="EMBL" id="MFB9136078.1"/>
    </source>
</evidence>
<dbReference type="InterPro" id="IPR007344">
    <property type="entry name" value="GrpB/CoaE"/>
</dbReference>
<dbReference type="SUPFAM" id="SSF81301">
    <property type="entry name" value="Nucleotidyltransferase"/>
    <property type="match status" value="1"/>
</dbReference>
<dbReference type="Proteomes" id="UP001589645">
    <property type="component" value="Unassembled WGS sequence"/>
</dbReference>
<protein>
    <submittedName>
        <fullName evidence="1">GrpB family protein</fullName>
    </submittedName>
</protein>
<dbReference type="PANTHER" id="PTHR34822">
    <property type="entry name" value="GRPB DOMAIN PROTEIN (AFU_ORTHOLOGUE AFUA_1G01530)"/>
    <property type="match status" value="1"/>
</dbReference>
<evidence type="ECO:0000313" key="2">
    <source>
        <dbReference type="Proteomes" id="UP001589645"/>
    </source>
</evidence>
<dbReference type="RefSeq" id="WP_390193920.1">
    <property type="nucleotide sequence ID" value="NZ_JBHMEP010000004.1"/>
</dbReference>
<comment type="caution">
    <text evidence="1">The sequence shown here is derived from an EMBL/GenBank/DDBJ whole genome shotgun (WGS) entry which is preliminary data.</text>
</comment>
<dbReference type="EMBL" id="JBHMEP010000004">
    <property type="protein sequence ID" value="MFB9136078.1"/>
    <property type="molecule type" value="Genomic_DNA"/>
</dbReference>